<organism evidence="1 2">
    <name type="scientific">Pontibacter actiniarum</name>
    <dbReference type="NCBI Taxonomy" id="323450"/>
    <lineage>
        <taxon>Bacteria</taxon>
        <taxon>Pseudomonadati</taxon>
        <taxon>Bacteroidota</taxon>
        <taxon>Cytophagia</taxon>
        <taxon>Cytophagales</taxon>
        <taxon>Hymenobacteraceae</taxon>
        <taxon>Pontibacter</taxon>
    </lineage>
</organism>
<dbReference type="OrthoDB" id="9991571at2"/>
<keyword evidence="2" id="KW-1185">Reference proteome</keyword>
<dbReference type="InterPro" id="IPR011250">
    <property type="entry name" value="OMP/PagP_B-barrel"/>
</dbReference>
<accession>A0A1X9YMA5</accession>
<dbReference type="EMBL" id="CP021235">
    <property type="protein sequence ID" value="ARS34005.1"/>
    <property type="molecule type" value="Genomic_DNA"/>
</dbReference>
<dbReference type="RefSeq" id="WP_025609409.1">
    <property type="nucleotide sequence ID" value="NZ_CP021235.1"/>
</dbReference>
<name>A0A1X9YMA5_9BACT</name>
<dbReference type="Gene3D" id="2.40.160.20">
    <property type="match status" value="1"/>
</dbReference>
<dbReference type="AlphaFoldDB" id="A0A1X9YMA5"/>
<dbReference type="Proteomes" id="UP000266292">
    <property type="component" value="Chromosome"/>
</dbReference>
<reference evidence="2" key="1">
    <citation type="submission" date="2017-05" db="EMBL/GenBank/DDBJ databases">
        <authorList>
            <person name="Ray J."/>
            <person name="Price M."/>
            <person name="Deutschbauer A."/>
        </authorList>
    </citation>
    <scope>NUCLEOTIDE SEQUENCE [LARGE SCALE GENOMIC DNA]</scope>
    <source>
        <strain evidence="2">DSM 19842</strain>
    </source>
</reference>
<gene>
    <name evidence="1" type="ORF">CA264_00320</name>
</gene>
<proteinExistence type="predicted"/>
<dbReference type="SUPFAM" id="SSF56925">
    <property type="entry name" value="OMPA-like"/>
    <property type="match status" value="1"/>
</dbReference>
<evidence type="ECO:0000313" key="2">
    <source>
        <dbReference type="Proteomes" id="UP000266292"/>
    </source>
</evidence>
<sequence length="216" mass="23379">MKQLILLLTFTLLSTYGFCQGKYFFGAGAGAVFTTDNGLPAKAGASFSNKAGVVFPAQLGVYISEKSRVRLELTSMKLRSELDYGYSTLHPDPLIPSQTEVTVKAQGVHLNYDHRVAGTGKLEVFAAAGARALFASSKKEETTYGDGRSEKTSLLVRDYCQNVFGVGAGAVAKYNHTPHLAITLTPDYMYYFGSFNKGGGKHLQLLQLSLGVECRL</sequence>
<dbReference type="KEGG" id="pact:CA264_00320"/>
<protein>
    <recommendedName>
        <fullName evidence="3">Outer membrane protein beta-barrel domain-containing protein</fullName>
    </recommendedName>
</protein>
<evidence type="ECO:0000313" key="1">
    <source>
        <dbReference type="EMBL" id="ARS34005.1"/>
    </source>
</evidence>
<evidence type="ECO:0008006" key="3">
    <source>
        <dbReference type="Google" id="ProtNLM"/>
    </source>
</evidence>